<dbReference type="PANTHER" id="PTHR47505:SF1">
    <property type="entry name" value="DNA UTILIZATION PROTEIN YHGH"/>
    <property type="match status" value="1"/>
</dbReference>
<sequence>MRRSAASSTARRVGGARIGSAMRVSILAASMPPLPRIDPTRLPGQCESCRRWTRGRLCGDCGPRTSATRCLGCGLRLATDDAHCGACMAHPLPLQRCHCAVDYRAPWDQLIVQFKYHGAVDLAAALAARLADAVPAADAATVDLVLPIPLSRQRLAQRGYNQAWELARRVARRHRRRADAHLLQRPLERDPQAGLDRAERRRNLRGVFAVPQPQRVAGRHLALVDDVMTTGATLAEAAQTLHDAGAASVQAWVLARTP</sequence>
<proteinExistence type="inferred from homology"/>
<evidence type="ECO:0000256" key="1">
    <source>
        <dbReference type="ARBA" id="ARBA00008007"/>
    </source>
</evidence>
<protein>
    <submittedName>
        <fullName evidence="3">ComF family protein</fullName>
    </submittedName>
</protein>
<dbReference type="InterPro" id="IPR000836">
    <property type="entry name" value="PRTase_dom"/>
</dbReference>
<dbReference type="AlphaFoldDB" id="A0A437JWY8"/>
<gene>
    <name evidence="3" type="ORF">ENE75_06470</name>
</gene>
<organism evidence="3 4">
    <name type="scientific">Rubrivivax albus</name>
    <dbReference type="NCBI Taxonomy" id="2499835"/>
    <lineage>
        <taxon>Bacteria</taxon>
        <taxon>Pseudomonadati</taxon>
        <taxon>Pseudomonadota</taxon>
        <taxon>Betaproteobacteria</taxon>
        <taxon>Burkholderiales</taxon>
        <taxon>Sphaerotilaceae</taxon>
        <taxon>Rubrivivax</taxon>
    </lineage>
</organism>
<dbReference type="EMBL" id="SACT01000002">
    <property type="protein sequence ID" value="RVT52108.1"/>
    <property type="molecule type" value="Genomic_DNA"/>
</dbReference>
<dbReference type="Gene3D" id="3.40.50.2020">
    <property type="match status" value="1"/>
</dbReference>
<feature type="domain" description="Phosphoribosyltransferase" evidence="2">
    <location>
        <begin position="212"/>
        <end position="256"/>
    </location>
</feature>
<comment type="similarity">
    <text evidence="1">Belongs to the ComF/GntX family.</text>
</comment>
<reference evidence="3 4" key="1">
    <citation type="submission" date="2019-01" db="EMBL/GenBank/DDBJ databases">
        <authorList>
            <person name="Chen W.-M."/>
        </authorList>
    </citation>
    <scope>NUCLEOTIDE SEQUENCE [LARGE SCALE GENOMIC DNA]</scope>
    <source>
        <strain evidence="3 4">ICH-3</strain>
    </source>
</reference>
<dbReference type="PANTHER" id="PTHR47505">
    <property type="entry name" value="DNA UTILIZATION PROTEIN YHGH"/>
    <property type="match status" value="1"/>
</dbReference>
<dbReference type="OrthoDB" id="9793412at2"/>
<keyword evidence="4" id="KW-1185">Reference proteome</keyword>
<comment type="caution">
    <text evidence="3">The sequence shown here is derived from an EMBL/GenBank/DDBJ whole genome shotgun (WGS) entry which is preliminary data.</text>
</comment>
<evidence type="ECO:0000259" key="2">
    <source>
        <dbReference type="Pfam" id="PF00156"/>
    </source>
</evidence>
<evidence type="ECO:0000313" key="3">
    <source>
        <dbReference type="EMBL" id="RVT52108.1"/>
    </source>
</evidence>
<dbReference type="Proteomes" id="UP000288178">
    <property type="component" value="Unassembled WGS sequence"/>
</dbReference>
<name>A0A437JWY8_9BURK</name>
<dbReference type="CDD" id="cd06223">
    <property type="entry name" value="PRTases_typeI"/>
    <property type="match status" value="1"/>
</dbReference>
<dbReference type="InterPro" id="IPR051910">
    <property type="entry name" value="ComF/GntX_DNA_util-trans"/>
</dbReference>
<dbReference type="InterPro" id="IPR029057">
    <property type="entry name" value="PRTase-like"/>
</dbReference>
<evidence type="ECO:0000313" key="4">
    <source>
        <dbReference type="Proteomes" id="UP000288178"/>
    </source>
</evidence>
<accession>A0A437JWY8</accession>
<dbReference type="Pfam" id="PF00156">
    <property type="entry name" value="Pribosyltran"/>
    <property type="match status" value="1"/>
</dbReference>
<dbReference type="SUPFAM" id="SSF53271">
    <property type="entry name" value="PRTase-like"/>
    <property type="match status" value="1"/>
</dbReference>